<gene>
    <name evidence="7" type="ORF">H8705_07390</name>
</gene>
<protein>
    <submittedName>
        <fullName evidence="7">FUSC family protein</fullName>
    </submittedName>
</protein>
<feature type="domain" description="Integral membrane bound transporter" evidence="6">
    <location>
        <begin position="28"/>
        <end position="152"/>
    </location>
</feature>
<keyword evidence="3 5" id="KW-1133">Transmembrane helix</keyword>
<sequence length="198" mass="21324">MKSFHPEYLKPGMRNLKTAIAILLCLLLFQAFGGDPGIACIAALISMQGSVEASLIQGKHRIIGTIIGGVMGGVLINLFYFIQNPYLCILIIASGVSLLIWVCNLIGQQPCIVIGCVVYFVIVLGNTDISPWAYAFFRTSDTCIGILIAVAVNAAIPVKQKNKRRIPSLLRASPFLGIRRDGAPSPLLGKARFAPARL</sequence>
<evidence type="ECO:0000256" key="3">
    <source>
        <dbReference type="ARBA" id="ARBA00022989"/>
    </source>
</evidence>
<dbReference type="RefSeq" id="WP_262395185.1">
    <property type="nucleotide sequence ID" value="NZ_JACRTD010000004.1"/>
</dbReference>
<evidence type="ECO:0000313" key="7">
    <source>
        <dbReference type="EMBL" id="MBC8585404.1"/>
    </source>
</evidence>
<reference evidence="7" key="1">
    <citation type="submission" date="2020-08" db="EMBL/GenBank/DDBJ databases">
        <title>Genome public.</title>
        <authorList>
            <person name="Liu C."/>
            <person name="Sun Q."/>
        </authorList>
    </citation>
    <scope>NUCLEOTIDE SEQUENCE</scope>
    <source>
        <strain evidence="7">NSJ-64</strain>
    </source>
</reference>
<dbReference type="EMBL" id="JACRTD010000004">
    <property type="protein sequence ID" value="MBC8585404.1"/>
    <property type="molecule type" value="Genomic_DNA"/>
</dbReference>
<keyword evidence="8" id="KW-1185">Reference proteome</keyword>
<feature type="transmembrane region" description="Helical" evidence="5">
    <location>
        <begin position="89"/>
        <end position="122"/>
    </location>
</feature>
<name>A0A926IH03_9FIRM</name>
<evidence type="ECO:0000256" key="2">
    <source>
        <dbReference type="ARBA" id="ARBA00022692"/>
    </source>
</evidence>
<comment type="caution">
    <text evidence="7">The sequence shown here is derived from an EMBL/GenBank/DDBJ whole genome shotgun (WGS) entry which is preliminary data.</text>
</comment>
<evidence type="ECO:0000256" key="1">
    <source>
        <dbReference type="ARBA" id="ARBA00004141"/>
    </source>
</evidence>
<dbReference type="GO" id="GO:0016020">
    <property type="term" value="C:membrane"/>
    <property type="evidence" value="ECO:0007669"/>
    <property type="project" value="UniProtKB-SubCell"/>
</dbReference>
<dbReference type="Pfam" id="PF13515">
    <property type="entry name" value="FUSC_2"/>
    <property type="match status" value="1"/>
</dbReference>
<accession>A0A926IH03</accession>
<comment type="subcellular location">
    <subcellularLocation>
        <location evidence="1">Membrane</location>
        <topology evidence="1">Multi-pass membrane protein</topology>
    </subcellularLocation>
</comment>
<evidence type="ECO:0000256" key="4">
    <source>
        <dbReference type="ARBA" id="ARBA00023136"/>
    </source>
</evidence>
<evidence type="ECO:0000313" key="8">
    <source>
        <dbReference type="Proteomes" id="UP000623678"/>
    </source>
</evidence>
<organism evidence="7 8">
    <name type="scientific">Youxingia wuxianensis</name>
    <dbReference type="NCBI Taxonomy" id="2763678"/>
    <lineage>
        <taxon>Bacteria</taxon>
        <taxon>Bacillati</taxon>
        <taxon>Bacillota</taxon>
        <taxon>Clostridia</taxon>
        <taxon>Eubacteriales</taxon>
        <taxon>Oscillospiraceae</taxon>
        <taxon>Youxingia</taxon>
    </lineage>
</organism>
<evidence type="ECO:0000256" key="5">
    <source>
        <dbReference type="SAM" id="Phobius"/>
    </source>
</evidence>
<feature type="transmembrane region" description="Helical" evidence="5">
    <location>
        <begin position="62"/>
        <end position="82"/>
    </location>
</feature>
<dbReference type="InterPro" id="IPR049453">
    <property type="entry name" value="Memb_transporter_dom"/>
</dbReference>
<dbReference type="Proteomes" id="UP000623678">
    <property type="component" value="Unassembled WGS sequence"/>
</dbReference>
<keyword evidence="2 5" id="KW-0812">Transmembrane</keyword>
<feature type="transmembrane region" description="Helical" evidence="5">
    <location>
        <begin position="134"/>
        <end position="156"/>
    </location>
</feature>
<evidence type="ECO:0000259" key="6">
    <source>
        <dbReference type="Pfam" id="PF13515"/>
    </source>
</evidence>
<proteinExistence type="predicted"/>
<keyword evidence="4 5" id="KW-0472">Membrane</keyword>
<dbReference type="AlphaFoldDB" id="A0A926IH03"/>